<evidence type="ECO:0000256" key="2">
    <source>
        <dbReference type="ARBA" id="ARBA00022692"/>
    </source>
</evidence>
<dbReference type="InterPro" id="IPR006694">
    <property type="entry name" value="Fatty_acid_hydroxylase"/>
</dbReference>
<name>A0ABQ1UPU1_9BACT</name>
<keyword evidence="4 5" id="KW-0472">Membrane</keyword>
<organism evidence="7 8">
    <name type="scientific">Hymenobacter cavernae</name>
    <dbReference type="NCBI Taxonomy" id="2044852"/>
    <lineage>
        <taxon>Bacteria</taxon>
        <taxon>Pseudomonadati</taxon>
        <taxon>Bacteroidota</taxon>
        <taxon>Cytophagia</taxon>
        <taxon>Cytophagales</taxon>
        <taxon>Hymenobacteraceae</taxon>
        <taxon>Hymenobacter</taxon>
    </lineage>
</organism>
<keyword evidence="8" id="KW-1185">Reference proteome</keyword>
<evidence type="ECO:0000313" key="8">
    <source>
        <dbReference type="Proteomes" id="UP000632273"/>
    </source>
</evidence>
<proteinExistence type="predicted"/>
<gene>
    <name evidence="7" type="ORF">GCM10011383_38360</name>
</gene>
<feature type="transmembrane region" description="Helical" evidence="5">
    <location>
        <begin position="163"/>
        <end position="184"/>
    </location>
</feature>
<evidence type="ECO:0000256" key="5">
    <source>
        <dbReference type="SAM" id="Phobius"/>
    </source>
</evidence>
<evidence type="ECO:0000256" key="3">
    <source>
        <dbReference type="ARBA" id="ARBA00022989"/>
    </source>
</evidence>
<feature type="transmembrane region" description="Helical" evidence="5">
    <location>
        <begin position="12"/>
        <end position="36"/>
    </location>
</feature>
<keyword evidence="3 5" id="KW-1133">Transmembrane helix</keyword>
<accession>A0ABQ1UPU1</accession>
<dbReference type="PANTHER" id="PTHR11863">
    <property type="entry name" value="STEROL DESATURASE"/>
    <property type="match status" value="1"/>
</dbReference>
<comment type="subcellular location">
    <subcellularLocation>
        <location evidence="1">Membrane</location>
    </subcellularLocation>
</comment>
<dbReference type="RefSeq" id="WP_229755377.1">
    <property type="nucleotide sequence ID" value="NZ_BMHT01000007.1"/>
</dbReference>
<feature type="transmembrane region" description="Helical" evidence="5">
    <location>
        <begin position="100"/>
        <end position="120"/>
    </location>
</feature>
<evidence type="ECO:0000259" key="6">
    <source>
        <dbReference type="Pfam" id="PF04116"/>
    </source>
</evidence>
<dbReference type="InterPro" id="IPR050307">
    <property type="entry name" value="Sterol_Desaturase_Related"/>
</dbReference>
<comment type="caution">
    <text evidence="7">The sequence shown here is derived from an EMBL/GenBank/DDBJ whole genome shotgun (WGS) entry which is preliminary data.</text>
</comment>
<protein>
    <submittedName>
        <fullName evidence="7">Sterol desaturase</fullName>
    </submittedName>
</protein>
<keyword evidence="2 5" id="KW-0812">Transmembrane</keyword>
<feature type="domain" description="Fatty acid hydroxylase" evidence="6">
    <location>
        <begin position="108"/>
        <end position="242"/>
    </location>
</feature>
<evidence type="ECO:0000313" key="7">
    <source>
        <dbReference type="EMBL" id="GGF23045.1"/>
    </source>
</evidence>
<dbReference type="Proteomes" id="UP000632273">
    <property type="component" value="Unassembled WGS sequence"/>
</dbReference>
<evidence type="ECO:0000256" key="1">
    <source>
        <dbReference type="ARBA" id="ARBA00004370"/>
    </source>
</evidence>
<dbReference type="Pfam" id="PF04116">
    <property type="entry name" value="FA_hydroxylase"/>
    <property type="match status" value="1"/>
</dbReference>
<dbReference type="EMBL" id="BMHT01000007">
    <property type="protein sequence ID" value="GGF23045.1"/>
    <property type="molecule type" value="Genomic_DNA"/>
</dbReference>
<reference evidence="8" key="1">
    <citation type="journal article" date="2019" name="Int. J. Syst. Evol. Microbiol.">
        <title>The Global Catalogue of Microorganisms (GCM) 10K type strain sequencing project: providing services to taxonomists for standard genome sequencing and annotation.</title>
        <authorList>
            <consortium name="The Broad Institute Genomics Platform"/>
            <consortium name="The Broad Institute Genome Sequencing Center for Infectious Disease"/>
            <person name="Wu L."/>
            <person name="Ma J."/>
        </authorList>
    </citation>
    <scope>NUCLEOTIDE SEQUENCE [LARGE SCALE GENOMIC DNA]</scope>
    <source>
        <strain evidence="8">CGMCC 1.15197</strain>
    </source>
</reference>
<feature type="transmembrane region" description="Helical" evidence="5">
    <location>
        <begin position="65"/>
        <end position="88"/>
    </location>
</feature>
<sequence length="268" mass="31179">MSTSITMTQAGSIYAGHFLFTLGRYVVFAGIAYLIFWRWRKERWQSRRVQQKFPEDKYLHTEVKYSLLTCLIFAAVGVGIFAASQAGYTRIYTNLADHGWTYFVLSILLLIVAHDAYFYWTHRFMHLPQVFKYVHRVHHLSHNPSPWAAFSFHPLEAVIEAGIVPLMVFIIPLHGLALGIFMLYMMGMNVLGHLGYELYPAGFLRTKFGRLHNTSTHHNMHHQYVKGNYGLYFNIWDRLMGTNHARYEARFEEVTEGKQPKKAVRKAA</sequence>
<evidence type="ECO:0000256" key="4">
    <source>
        <dbReference type="ARBA" id="ARBA00023136"/>
    </source>
</evidence>